<protein>
    <submittedName>
        <fullName evidence="2 3">Disintegrin and metalloproteinase domain-containing protein 10-like isoform 2</fullName>
    </submittedName>
</protein>
<feature type="region of interest" description="Disordered" evidence="1">
    <location>
        <begin position="1"/>
        <end position="91"/>
    </location>
</feature>
<dbReference type="VEuPathDB" id="VectorBase:ASIC007943"/>
<organism evidence="2">
    <name type="scientific">Anopheles sinensis</name>
    <name type="common">Mosquito</name>
    <dbReference type="NCBI Taxonomy" id="74873"/>
    <lineage>
        <taxon>Eukaryota</taxon>
        <taxon>Metazoa</taxon>
        <taxon>Ecdysozoa</taxon>
        <taxon>Arthropoda</taxon>
        <taxon>Hexapoda</taxon>
        <taxon>Insecta</taxon>
        <taxon>Pterygota</taxon>
        <taxon>Neoptera</taxon>
        <taxon>Endopterygota</taxon>
        <taxon>Diptera</taxon>
        <taxon>Nematocera</taxon>
        <taxon>Culicoidea</taxon>
        <taxon>Culicidae</taxon>
        <taxon>Anophelinae</taxon>
        <taxon>Anopheles</taxon>
    </lineage>
</organism>
<feature type="compositionally biased region" description="Basic and acidic residues" evidence="1">
    <location>
        <begin position="27"/>
        <end position="37"/>
    </location>
</feature>
<name>A0A084VR43_ANOSI</name>
<evidence type="ECO:0000256" key="1">
    <source>
        <dbReference type="SAM" id="MobiDB-lite"/>
    </source>
</evidence>
<dbReference type="AlphaFoldDB" id="A0A084VR43"/>
<gene>
    <name evidence="2" type="ORF">ZHAS_00007943</name>
</gene>
<accession>A0A084VR43</accession>
<dbReference type="EMBL" id="KE525014">
    <property type="protein sequence ID" value="KFB40437.1"/>
    <property type="molecule type" value="Genomic_DNA"/>
</dbReference>
<dbReference type="EMBL" id="ATLV01015458">
    <property type="status" value="NOT_ANNOTATED_CDS"/>
    <property type="molecule type" value="Genomic_DNA"/>
</dbReference>
<dbReference type="EnsemblMetazoa" id="ASIC007943-RA">
    <property type="protein sequence ID" value="ASIC007943-PA"/>
    <property type="gene ID" value="ASIC007943"/>
</dbReference>
<keyword evidence="4" id="KW-1185">Reference proteome</keyword>
<keyword evidence="2" id="KW-0401">Integrin</keyword>
<evidence type="ECO:0000313" key="4">
    <source>
        <dbReference type="Proteomes" id="UP000030765"/>
    </source>
</evidence>
<dbReference type="Proteomes" id="UP000030765">
    <property type="component" value="Unassembled WGS sequence"/>
</dbReference>
<sequence length="120" mass="13089">MSKRKEAAAKKIQSFFPSPSGGFEITGVERRERREESWQTGKDASTCSQAAEVAASEHLNGGHRPRPMVAGDPLDQFKGSGKVCPTQNESRIHVPEPPLAFLPKRVPKRIHNPSLGAGFV</sequence>
<reference evidence="3" key="2">
    <citation type="submission" date="2020-05" db="UniProtKB">
        <authorList>
            <consortium name="EnsemblMetazoa"/>
        </authorList>
    </citation>
    <scope>IDENTIFICATION</scope>
</reference>
<proteinExistence type="predicted"/>
<dbReference type="GO" id="GO:0007229">
    <property type="term" value="P:integrin-mediated signaling pathway"/>
    <property type="evidence" value="ECO:0007669"/>
    <property type="project" value="UniProtKB-KW"/>
</dbReference>
<feature type="compositionally biased region" description="Polar residues" evidence="1">
    <location>
        <begin position="38"/>
        <end position="49"/>
    </location>
</feature>
<reference evidence="2 4" key="1">
    <citation type="journal article" date="2014" name="BMC Genomics">
        <title>Genome sequence of Anopheles sinensis provides insight into genetics basis of mosquito competence for malaria parasites.</title>
        <authorList>
            <person name="Zhou D."/>
            <person name="Zhang D."/>
            <person name="Ding G."/>
            <person name="Shi L."/>
            <person name="Hou Q."/>
            <person name="Ye Y."/>
            <person name="Xu Y."/>
            <person name="Zhou H."/>
            <person name="Xiong C."/>
            <person name="Li S."/>
            <person name="Yu J."/>
            <person name="Hong S."/>
            <person name="Yu X."/>
            <person name="Zou P."/>
            <person name="Chen C."/>
            <person name="Chang X."/>
            <person name="Wang W."/>
            <person name="Lv Y."/>
            <person name="Sun Y."/>
            <person name="Ma L."/>
            <person name="Shen B."/>
            <person name="Zhu C."/>
        </authorList>
    </citation>
    <scope>NUCLEOTIDE SEQUENCE [LARGE SCALE GENOMIC DNA]</scope>
</reference>
<evidence type="ECO:0000313" key="3">
    <source>
        <dbReference type="EnsemblMetazoa" id="ASIC007943-PA"/>
    </source>
</evidence>
<evidence type="ECO:0000313" key="2">
    <source>
        <dbReference type="EMBL" id="KFB40437.1"/>
    </source>
</evidence>